<dbReference type="Gene3D" id="3.30.1520.10">
    <property type="entry name" value="Phox-like domain"/>
    <property type="match status" value="1"/>
</dbReference>
<dbReference type="PANTHER" id="PTHR15813">
    <property type="entry name" value="SORTING NEXIN-22 AND 24"/>
    <property type="match status" value="1"/>
</dbReference>
<keyword evidence="5" id="KW-0446">Lipid-binding</keyword>
<dbReference type="GO" id="GO:0030659">
    <property type="term" value="C:cytoplasmic vesicle membrane"/>
    <property type="evidence" value="ECO:0007669"/>
    <property type="project" value="UniProtKB-SubCell"/>
</dbReference>
<dbReference type="PANTHER" id="PTHR15813:SF9">
    <property type="entry name" value="PX DOMAIN-CONTAINING PROTEIN"/>
    <property type="match status" value="1"/>
</dbReference>
<dbReference type="GO" id="GO:0015031">
    <property type="term" value="P:protein transport"/>
    <property type="evidence" value="ECO:0007669"/>
    <property type="project" value="UniProtKB-KW"/>
</dbReference>
<dbReference type="GO" id="GO:1901981">
    <property type="term" value="F:phosphatidylinositol phosphate binding"/>
    <property type="evidence" value="ECO:0007669"/>
    <property type="project" value="TreeGrafter"/>
</dbReference>
<dbReference type="Pfam" id="PF00787">
    <property type="entry name" value="PX"/>
    <property type="match status" value="1"/>
</dbReference>
<feature type="region of interest" description="Disordered" evidence="9">
    <location>
        <begin position="437"/>
        <end position="471"/>
    </location>
</feature>
<dbReference type="InterPro" id="IPR052467">
    <property type="entry name" value="Sorting_nexin_PX-domain"/>
</dbReference>
<name>A0AB34J255_PRYPA</name>
<accession>A0AB34J255</accession>
<evidence type="ECO:0000256" key="9">
    <source>
        <dbReference type="SAM" id="MobiDB-lite"/>
    </source>
</evidence>
<evidence type="ECO:0000256" key="6">
    <source>
        <dbReference type="ARBA" id="ARBA00023136"/>
    </source>
</evidence>
<dbReference type="EMBL" id="JBGBPQ010000014">
    <property type="protein sequence ID" value="KAL1511246.1"/>
    <property type="molecule type" value="Genomic_DNA"/>
</dbReference>
<organism evidence="11 12">
    <name type="scientific">Prymnesium parvum</name>
    <name type="common">Toxic golden alga</name>
    <dbReference type="NCBI Taxonomy" id="97485"/>
    <lineage>
        <taxon>Eukaryota</taxon>
        <taxon>Haptista</taxon>
        <taxon>Haptophyta</taxon>
        <taxon>Prymnesiophyceae</taxon>
        <taxon>Prymnesiales</taxon>
        <taxon>Prymnesiaceae</taxon>
        <taxon>Prymnesium</taxon>
    </lineage>
</organism>
<evidence type="ECO:0000313" key="12">
    <source>
        <dbReference type="Proteomes" id="UP001515480"/>
    </source>
</evidence>
<dbReference type="InterPro" id="IPR001683">
    <property type="entry name" value="PX_dom"/>
</dbReference>
<evidence type="ECO:0000256" key="7">
    <source>
        <dbReference type="ARBA" id="ARBA00023329"/>
    </source>
</evidence>
<dbReference type="SMART" id="SM00312">
    <property type="entry name" value="PX"/>
    <property type="match status" value="1"/>
</dbReference>
<evidence type="ECO:0000256" key="5">
    <source>
        <dbReference type="ARBA" id="ARBA00023121"/>
    </source>
</evidence>
<reference evidence="11 12" key="1">
    <citation type="journal article" date="2024" name="Science">
        <title>Giant polyketide synthase enzymes in the biosynthesis of giant marine polyether toxins.</title>
        <authorList>
            <person name="Fallon T.R."/>
            <person name="Shende V.V."/>
            <person name="Wierzbicki I.H."/>
            <person name="Pendleton A.L."/>
            <person name="Watervoot N.F."/>
            <person name="Auber R.P."/>
            <person name="Gonzalez D.J."/>
            <person name="Wisecaver J.H."/>
            <person name="Moore B.S."/>
        </authorList>
    </citation>
    <scope>NUCLEOTIDE SEQUENCE [LARGE SCALE GENOMIC DNA]</scope>
    <source>
        <strain evidence="11 12">12B1</strain>
    </source>
</reference>
<feature type="domain" description="PX" evidence="10">
    <location>
        <begin position="632"/>
        <end position="745"/>
    </location>
</feature>
<keyword evidence="8" id="KW-0175">Coiled coil</keyword>
<evidence type="ECO:0000256" key="4">
    <source>
        <dbReference type="ARBA" id="ARBA00022927"/>
    </source>
</evidence>
<evidence type="ECO:0000256" key="2">
    <source>
        <dbReference type="ARBA" id="ARBA00010883"/>
    </source>
</evidence>
<feature type="coiled-coil region" evidence="8">
    <location>
        <begin position="124"/>
        <end position="151"/>
    </location>
</feature>
<comment type="similarity">
    <text evidence="2">Belongs to the sorting nexin family.</text>
</comment>
<evidence type="ECO:0000256" key="1">
    <source>
        <dbReference type="ARBA" id="ARBA00004180"/>
    </source>
</evidence>
<protein>
    <recommendedName>
        <fullName evidence="10">PX domain-containing protein</fullName>
    </recommendedName>
</protein>
<dbReference type="InterPro" id="IPR036871">
    <property type="entry name" value="PX_dom_sf"/>
</dbReference>
<gene>
    <name evidence="11" type="ORF">AB1Y20_006055</name>
</gene>
<dbReference type="SUPFAM" id="SSF64268">
    <property type="entry name" value="PX domain"/>
    <property type="match status" value="2"/>
</dbReference>
<feature type="coiled-coil region" evidence="8">
    <location>
        <begin position="559"/>
        <end position="604"/>
    </location>
</feature>
<dbReference type="Gene3D" id="1.20.5.340">
    <property type="match status" value="1"/>
</dbReference>
<keyword evidence="7" id="KW-0968">Cytoplasmic vesicle</keyword>
<comment type="subcellular location">
    <subcellularLocation>
        <location evidence="1">Cytoplasmic vesicle membrane</location>
        <topology evidence="1">Peripheral membrane protein</topology>
        <orientation evidence="1">Cytoplasmic side</orientation>
    </subcellularLocation>
</comment>
<sequence>MAAPLLLSHVSTEVRLPRPPHTGFDVFVGSRSDASKSFILRRHFEDFERLHARIGRPKKLNFPKKSGGTPGEQREQLTIYLRAVLSDQSLRHVEDEVGQFLELALLEQFLGKLNELEQFNNLNVQLKDDELRRTRNDLVEARARLDDARVHLKMAGMSPSPSRENTGPIEHCDSESLSPAAIIVSPEAPTPTPTESSVNIEAILEDVASVRLQGGELGEKVDRLVGELRASQVRVGDAEGRAADAARQLLGAEKELAISLDRVARAEARAATAEAQLLAEGQAAARELEAKLLAEGLRSELEQARAKLAEASASATDKTVVEQAAAAAVEAVTLREAAERRAAMCADELAAMADRIMQVDARAAQAEEALASAKEEAKAEYGAIEKKLREVEAERGAMEKKLRESEAKRGSMEARLRETEVERGAIEARLREAEAERGAMETRLREAEAERGAMETRLREAEAERGAMETRLREAEADRVLATAEEAKLRDALAAHSLIEAQLSAAEGRLAQGEHQRLALERELSLANEGVARAAAAQAEISAQANAVAREVDAGKLIEKTLQAELEEAKAKAQERETALLEGKAVAEKRAAEADARLAQAVAEVAALTKIASQSEAQAPTSIAALLPSPREAIRSLDVSVTSATLAPGGWWVFHVSVSCAGLRYTLLRRYREFYALHTNLSAGGGKPPAFPRKYSTRSQTETFAEKRRQELNAYLDRLASDQTRLRPEFHAFLELGLLLSGRGE</sequence>
<evidence type="ECO:0000259" key="10">
    <source>
        <dbReference type="PROSITE" id="PS50195"/>
    </source>
</evidence>
<evidence type="ECO:0000313" key="11">
    <source>
        <dbReference type="EMBL" id="KAL1511246.1"/>
    </source>
</evidence>
<dbReference type="PROSITE" id="PS50195">
    <property type="entry name" value="PX"/>
    <property type="match status" value="1"/>
</dbReference>
<keyword evidence="3" id="KW-0813">Transport</keyword>
<proteinExistence type="inferred from homology"/>
<evidence type="ECO:0000256" key="3">
    <source>
        <dbReference type="ARBA" id="ARBA00022448"/>
    </source>
</evidence>
<comment type="caution">
    <text evidence="11">The sequence shown here is derived from an EMBL/GenBank/DDBJ whole genome shotgun (WGS) entry which is preliminary data.</text>
</comment>
<keyword evidence="12" id="KW-1185">Reference proteome</keyword>
<dbReference type="AlphaFoldDB" id="A0AB34J255"/>
<keyword evidence="6" id="KW-0472">Membrane</keyword>
<dbReference type="Proteomes" id="UP001515480">
    <property type="component" value="Unassembled WGS sequence"/>
</dbReference>
<keyword evidence="4" id="KW-0653">Protein transport</keyword>
<evidence type="ECO:0000256" key="8">
    <source>
        <dbReference type="SAM" id="Coils"/>
    </source>
</evidence>
<feature type="coiled-coil region" evidence="8">
    <location>
        <begin position="256"/>
        <end position="314"/>
    </location>
</feature>